<dbReference type="EMBL" id="JAERPS020000002">
    <property type="protein sequence ID" value="MBZ9611606.1"/>
    <property type="molecule type" value="Genomic_DNA"/>
</dbReference>
<keyword evidence="3" id="KW-0067">ATP-binding</keyword>
<dbReference type="Gene3D" id="3.30.1360.40">
    <property type="match status" value="1"/>
</dbReference>
<dbReference type="EC" id="3.5.2.9" evidence="5"/>
<evidence type="ECO:0000259" key="4">
    <source>
        <dbReference type="SMART" id="SM00796"/>
    </source>
</evidence>
<evidence type="ECO:0000256" key="2">
    <source>
        <dbReference type="ARBA" id="ARBA00022801"/>
    </source>
</evidence>
<sequence length="250" mass="27414">MTRLQHQLNQYQLTVAGENALMLYFDQRIDPVISALVQQACTLIRAELAEDIIDLLPSYASVLILFNPLSTDHYRVQAQLQHCLAHLQNSNQHSGKLVELPVYYSTESGPDLALIASTKNISVAEVIQRHQAVSYRVYAIGFAPGFAYLGEVDPLLQMPRLATPRAKVPRGAVAIADRQTAVYPAASPGGWNLIGLCPTRMFNPAAEHAMPVAVGDEVRFVAIDKAEFLRLGGELPELELPKLECSGTKP</sequence>
<evidence type="ECO:0000256" key="3">
    <source>
        <dbReference type="ARBA" id="ARBA00022840"/>
    </source>
</evidence>
<accession>A0ABS7X7S6</accession>
<feature type="domain" description="Carboxyltransferase" evidence="4">
    <location>
        <begin position="11"/>
        <end position="212"/>
    </location>
</feature>
<dbReference type="RefSeq" id="WP_205309771.1">
    <property type="nucleotide sequence ID" value="NZ_JAERPS020000002.1"/>
</dbReference>
<evidence type="ECO:0000313" key="6">
    <source>
        <dbReference type="Proteomes" id="UP000663814"/>
    </source>
</evidence>
<organism evidence="5 6">
    <name type="scientific">Rheinheimera maricola</name>
    <dbReference type="NCBI Taxonomy" id="2793282"/>
    <lineage>
        <taxon>Bacteria</taxon>
        <taxon>Pseudomonadati</taxon>
        <taxon>Pseudomonadota</taxon>
        <taxon>Gammaproteobacteria</taxon>
        <taxon>Chromatiales</taxon>
        <taxon>Chromatiaceae</taxon>
        <taxon>Rheinheimera</taxon>
    </lineage>
</organism>
<keyword evidence="6" id="KW-1185">Reference proteome</keyword>
<reference evidence="5 6" key="1">
    <citation type="submission" date="2021-08" db="EMBL/GenBank/DDBJ databases">
        <title>Rheinheimera aquimaris sp. nov., isolated from seawater of the East Sea in Korea.</title>
        <authorList>
            <person name="Kim K.H."/>
            <person name="Wenting R."/>
            <person name="Kim K.R."/>
            <person name="Jeon C.O."/>
        </authorList>
    </citation>
    <scope>NUCLEOTIDE SEQUENCE [LARGE SCALE GENOMIC DNA]</scope>
    <source>
        <strain evidence="5 6">MA-13</strain>
    </source>
</reference>
<dbReference type="SUPFAM" id="SSF50891">
    <property type="entry name" value="Cyclophilin-like"/>
    <property type="match status" value="1"/>
</dbReference>
<dbReference type="NCBIfam" id="TIGR00370">
    <property type="entry name" value="5-oxoprolinase subunit PxpB"/>
    <property type="match status" value="1"/>
</dbReference>
<dbReference type="InterPro" id="IPR010016">
    <property type="entry name" value="PxpB"/>
</dbReference>
<evidence type="ECO:0000313" key="5">
    <source>
        <dbReference type="EMBL" id="MBZ9611606.1"/>
    </source>
</evidence>
<protein>
    <submittedName>
        <fullName evidence="5">5-oxoprolinase subunit PxpB</fullName>
        <ecNumber evidence="5">3.5.2.9</ecNumber>
    </submittedName>
</protein>
<dbReference type="PANTHER" id="PTHR34698:SF2">
    <property type="entry name" value="5-OXOPROLINASE SUBUNIT B"/>
    <property type="match status" value="1"/>
</dbReference>
<name>A0ABS7X7S6_9GAMM</name>
<gene>
    <name evidence="5" type="primary">pxpB</name>
    <name evidence="5" type="ORF">I4W93_008340</name>
</gene>
<dbReference type="PANTHER" id="PTHR34698">
    <property type="entry name" value="5-OXOPROLINASE SUBUNIT B"/>
    <property type="match status" value="1"/>
</dbReference>
<comment type="caution">
    <text evidence="5">The sequence shown here is derived from an EMBL/GenBank/DDBJ whole genome shotgun (WGS) entry which is preliminary data.</text>
</comment>
<dbReference type="GO" id="GO:0017168">
    <property type="term" value="F:5-oxoprolinase (ATP-hydrolyzing) activity"/>
    <property type="evidence" value="ECO:0007669"/>
    <property type="project" value="UniProtKB-EC"/>
</dbReference>
<dbReference type="Gene3D" id="2.40.100.10">
    <property type="entry name" value="Cyclophilin-like"/>
    <property type="match status" value="1"/>
</dbReference>
<dbReference type="Pfam" id="PF02682">
    <property type="entry name" value="CT_C_D"/>
    <property type="match status" value="1"/>
</dbReference>
<dbReference type="SUPFAM" id="SSF160467">
    <property type="entry name" value="PH0987 N-terminal domain-like"/>
    <property type="match status" value="1"/>
</dbReference>
<evidence type="ECO:0000256" key="1">
    <source>
        <dbReference type="ARBA" id="ARBA00022741"/>
    </source>
</evidence>
<proteinExistence type="predicted"/>
<dbReference type="InterPro" id="IPR029000">
    <property type="entry name" value="Cyclophilin-like_dom_sf"/>
</dbReference>
<dbReference type="SMART" id="SM00796">
    <property type="entry name" value="AHS1"/>
    <property type="match status" value="1"/>
</dbReference>
<dbReference type="InterPro" id="IPR003833">
    <property type="entry name" value="CT_C_D"/>
</dbReference>
<keyword evidence="1" id="KW-0547">Nucleotide-binding</keyword>
<dbReference type="Proteomes" id="UP000663814">
    <property type="component" value="Unassembled WGS sequence"/>
</dbReference>
<keyword evidence="2 5" id="KW-0378">Hydrolase</keyword>